<dbReference type="PROSITE" id="PS51257">
    <property type="entry name" value="PROKAR_LIPOPROTEIN"/>
    <property type="match status" value="1"/>
</dbReference>
<keyword evidence="1" id="KW-0472">Membrane</keyword>
<evidence type="ECO:0000313" key="3">
    <source>
        <dbReference type="EMBL" id="BAX96723.1"/>
    </source>
</evidence>
<reference evidence="4" key="1">
    <citation type="journal article" date="2017" name="Genome Announc.">
        <title>Complete Genome Sequence of Mycobacterium stephanolepidis.</title>
        <authorList>
            <person name="Fukano H."/>
            <person name="Yoshida M."/>
            <person name="Katayama Y."/>
            <person name="Omatsu T."/>
            <person name="Mizutani T."/>
            <person name="Kurata O."/>
            <person name="Wada S."/>
            <person name="Hoshino Y."/>
        </authorList>
    </citation>
    <scope>NUCLEOTIDE SEQUENCE [LARGE SCALE GENOMIC DNA]</scope>
    <source>
        <strain evidence="4">NJB0901</strain>
    </source>
</reference>
<organism evidence="3 4">
    <name type="scientific">[Mycobacterium] stephanolepidis</name>
    <dbReference type="NCBI Taxonomy" id="1520670"/>
    <lineage>
        <taxon>Bacteria</taxon>
        <taxon>Bacillati</taxon>
        <taxon>Actinomycetota</taxon>
        <taxon>Actinomycetes</taxon>
        <taxon>Mycobacteriales</taxon>
        <taxon>Mycobacteriaceae</taxon>
        <taxon>Mycobacteroides</taxon>
    </lineage>
</organism>
<dbReference type="EMBL" id="AP018165">
    <property type="protein sequence ID" value="BAX96723.1"/>
    <property type="molecule type" value="Genomic_DNA"/>
</dbReference>
<dbReference type="KEGG" id="mste:MSTE_01394"/>
<feature type="transmembrane region" description="Helical" evidence="1">
    <location>
        <begin position="93"/>
        <end position="111"/>
    </location>
</feature>
<dbReference type="Proteomes" id="UP000217954">
    <property type="component" value="Chromosome"/>
</dbReference>
<dbReference type="InterPro" id="IPR006976">
    <property type="entry name" value="VanZ-like"/>
</dbReference>
<dbReference type="PANTHER" id="PTHR28008">
    <property type="entry name" value="DOMAIN PROTEIN, PUTATIVE (AFU_ORTHOLOGUE AFUA_3G10980)-RELATED"/>
    <property type="match status" value="1"/>
</dbReference>
<feature type="transmembrane region" description="Helical" evidence="1">
    <location>
        <begin position="44"/>
        <end position="61"/>
    </location>
</feature>
<name>A0A1Z4EUW3_9MYCO</name>
<keyword evidence="4" id="KW-1185">Reference proteome</keyword>
<dbReference type="PANTHER" id="PTHR28008:SF1">
    <property type="entry name" value="DOMAIN PROTEIN, PUTATIVE (AFU_ORTHOLOGUE AFUA_3G10980)-RELATED"/>
    <property type="match status" value="1"/>
</dbReference>
<accession>A0A1Z4EUW3</accession>
<sequence length="125" mass="13897">MIRIVHSWFPCFRRLTLVCALAIACLLLFTPGSTVPSGPPGADKVVHFLIFGMLAVSSRFARIDEKFTLAWVLTFAACSEVVQALWVPRRDGSLLDVLADAVGMLMGLWLWQKIRPAHRQQSASE</sequence>
<keyword evidence="1" id="KW-0812">Transmembrane</keyword>
<reference evidence="3 4" key="2">
    <citation type="journal article" date="2017" name="Int. J. Syst. Evol. Microbiol.">
        <title>Mycobacterium stephanolepidis sp. nov., a rapidly growing species related to Mycobacterium chelonae, isolated from marine teleost fish, Stephanolepis cirrhifer.</title>
        <authorList>
            <person name="Fukano H."/>
            <person name="Wada S."/>
            <person name="Kurata O."/>
            <person name="Katayama K."/>
            <person name="Fujiwara N."/>
            <person name="Hoshino Y."/>
        </authorList>
    </citation>
    <scope>NUCLEOTIDE SEQUENCE [LARGE SCALE GENOMIC DNA]</scope>
    <source>
        <strain evidence="3 4">NJB0901</strain>
    </source>
</reference>
<feature type="domain" description="VanZ-like" evidence="2">
    <location>
        <begin position="42"/>
        <end position="112"/>
    </location>
</feature>
<evidence type="ECO:0000256" key="1">
    <source>
        <dbReference type="SAM" id="Phobius"/>
    </source>
</evidence>
<dbReference type="AlphaFoldDB" id="A0A1Z4EUW3"/>
<dbReference type="RefSeq" id="WP_096499985.1">
    <property type="nucleotide sequence ID" value="NZ_AP018165.1"/>
</dbReference>
<dbReference type="OrthoDB" id="4763788at2"/>
<gene>
    <name evidence="3" type="ORF">MSTE_01394</name>
</gene>
<dbReference type="NCBIfam" id="NF037970">
    <property type="entry name" value="vanZ_1"/>
    <property type="match status" value="1"/>
</dbReference>
<evidence type="ECO:0000313" key="4">
    <source>
        <dbReference type="Proteomes" id="UP000217954"/>
    </source>
</evidence>
<keyword evidence="1" id="KW-1133">Transmembrane helix</keyword>
<dbReference type="Pfam" id="PF04892">
    <property type="entry name" value="VanZ"/>
    <property type="match status" value="1"/>
</dbReference>
<proteinExistence type="predicted"/>
<evidence type="ECO:0000259" key="2">
    <source>
        <dbReference type="Pfam" id="PF04892"/>
    </source>
</evidence>
<feature type="transmembrane region" description="Helical" evidence="1">
    <location>
        <begin position="68"/>
        <end position="87"/>
    </location>
</feature>
<protein>
    <recommendedName>
        <fullName evidence="2">VanZ-like domain-containing protein</fullName>
    </recommendedName>
</protein>